<dbReference type="AlphaFoldDB" id="A0A1I6UJQ2"/>
<evidence type="ECO:0000256" key="1">
    <source>
        <dbReference type="ARBA" id="ARBA00005086"/>
    </source>
</evidence>
<evidence type="ECO:0000256" key="2">
    <source>
        <dbReference type="ARBA" id="ARBA00009463"/>
    </source>
</evidence>
<keyword evidence="5" id="KW-1185">Reference proteome</keyword>
<dbReference type="Gene3D" id="3.40.50.720">
    <property type="entry name" value="NAD(P)-binding Rossmann-like Domain"/>
    <property type="match status" value="1"/>
</dbReference>
<reference evidence="5" key="1">
    <citation type="submission" date="2016-10" db="EMBL/GenBank/DDBJ databases">
        <authorList>
            <person name="Varghese N."/>
            <person name="Submissions S."/>
        </authorList>
    </citation>
    <scope>NUCLEOTIDE SEQUENCE [LARGE SCALE GENOMIC DNA]</scope>
    <source>
        <strain evidence="5">DSM 45789</strain>
    </source>
</reference>
<protein>
    <submittedName>
        <fullName evidence="4">3-hydroxybutyryl-CoA dehydrogenase</fullName>
    </submittedName>
</protein>
<proteinExistence type="inferred from homology"/>
<comment type="similarity">
    <text evidence="2">Belongs to the 3-hydroxyacyl-CoA dehydrogenase family.</text>
</comment>
<sequence>MTNEVLLIGKAPLDKEVRQFFRNKRINVRALNDVPPHESARVVAVIDVTTGPLEAKIMDLQMAERLVAAQVPIFSSTLAFCATRLASHLEHPERLCGFSPLQLQDSKIVEISQPLQAEDHAAWQRGIRLWEFWGKEVEMIGDEPGLVFPRTMALMVNEAAWLLTEGGAAGPDIDKAMKTGTRHPFGPLEWADRIGVDQVLWILQGLFDELGEDRYRPAPLIRRMVYAGRLGQSVGRGFYQYEPVEVGNENA</sequence>
<dbReference type="SUPFAM" id="SSF48179">
    <property type="entry name" value="6-phosphogluconate dehydrogenase C-terminal domain-like"/>
    <property type="match status" value="1"/>
</dbReference>
<dbReference type="InterPro" id="IPR008927">
    <property type="entry name" value="6-PGluconate_DH-like_C_sf"/>
</dbReference>
<dbReference type="GO" id="GO:0016616">
    <property type="term" value="F:oxidoreductase activity, acting on the CH-OH group of donors, NAD or NADP as acceptor"/>
    <property type="evidence" value="ECO:0007669"/>
    <property type="project" value="InterPro"/>
</dbReference>
<comment type="pathway">
    <text evidence="1">Lipid metabolism; butanoate metabolism.</text>
</comment>
<evidence type="ECO:0000313" key="4">
    <source>
        <dbReference type="EMBL" id="SFT01682.1"/>
    </source>
</evidence>
<dbReference type="PANTHER" id="PTHR48075:SF5">
    <property type="entry name" value="3-HYDROXYBUTYRYL-COA DEHYDROGENASE"/>
    <property type="match status" value="1"/>
</dbReference>
<dbReference type="OrthoDB" id="2986269at2"/>
<dbReference type="GO" id="GO:0006631">
    <property type="term" value="P:fatty acid metabolic process"/>
    <property type="evidence" value="ECO:0007669"/>
    <property type="project" value="InterPro"/>
</dbReference>
<dbReference type="Proteomes" id="UP000198660">
    <property type="component" value="Unassembled WGS sequence"/>
</dbReference>
<dbReference type="RefSeq" id="WP_091839478.1">
    <property type="nucleotide sequence ID" value="NZ_FPAA01000017.1"/>
</dbReference>
<dbReference type="InterPro" id="IPR013328">
    <property type="entry name" value="6PGD_dom2"/>
</dbReference>
<accession>A0A1I6UJQ2</accession>
<feature type="domain" description="3-hydroxyacyl-CoA dehydrogenase C-terminal" evidence="3">
    <location>
        <begin position="146"/>
        <end position="241"/>
    </location>
</feature>
<name>A0A1I6UJQ2_9BACL</name>
<evidence type="ECO:0000259" key="3">
    <source>
        <dbReference type="Pfam" id="PF00725"/>
    </source>
</evidence>
<dbReference type="Gene3D" id="1.10.1040.10">
    <property type="entry name" value="N-(1-d-carboxylethyl)-l-norvaline Dehydrogenase, domain 2"/>
    <property type="match status" value="1"/>
</dbReference>
<gene>
    <name evidence="4" type="ORF">SAMN05444972_11718</name>
</gene>
<dbReference type="Pfam" id="PF00725">
    <property type="entry name" value="3HCDH"/>
    <property type="match status" value="1"/>
</dbReference>
<organism evidence="4 5">
    <name type="scientific">Marininema halotolerans</name>
    <dbReference type="NCBI Taxonomy" id="1155944"/>
    <lineage>
        <taxon>Bacteria</taxon>
        <taxon>Bacillati</taxon>
        <taxon>Bacillota</taxon>
        <taxon>Bacilli</taxon>
        <taxon>Bacillales</taxon>
        <taxon>Thermoactinomycetaceae</taxon>
        <taxon>Marininema</taxon>
    </lineage>
</organism>
<dbReference type="InterPro" id="IPR006108">
    <property type="entry name" value="3HC_DH_C"/>
</dbReference>
<dbReference type="EMBL" id="FPAA01000017">
    <property type="protein sequence ID" value="SFT01682.1"/>
    <property type="molecule type" value="Genomic_DNA"/>
</dbReference>
<dbReference type="PANTHER" id="PTHR48075">
    <property type="entry name" value="3-HYDROXYACYL-COA DEHYDROGENASE FAMILY PROTEIN"/>
    <property type="match status" value="1"/>
</dbReference>
<evidence type="ECO:0000313" key="5">
    <source>
        <dbReference type="Proteomes" id="UP000198660"/>
    </source>
</evidence>